<comment type="caution">
    <text evidence="1">The sequence shown here is derived from an EMBL/GenBank/DDBJ whole genome shotgun (WGS) entry which is preliminary data.</text>
</comment>
<gene>
    <name evidence="1" type="ORF">SPARVUS_LOCUS6504245</name>
</gene>
<dbReference type="Proteomes" id="UP001162483">
    <property type="component" value="Unassembled WGS sequence"/>
</dbReference>
<evidence type="ECO:0008006" key="3">
    <source>
        <dbReference type="Google" id="ProtNLM"/>
    </source>
</evidence>
<protein>
    <recommendedName>
        <fullName evidence="3">Secreted protein</fullName>
    </recommendedName>
</protein>
<sequence>MNRELTQRSCTAICVPLCLEGTAGTNRGAVRSQGVRAGNGFGGTFRNGHPNLHCHRPAVYMQRPVGKWLK</sequence>
<name>A0ABN9D7I0_9NEOB</name>
<evidence type="ECO:0000313" key="2">
    <source>
        <dbReference type="Proteomes" id="UP001162483"/>
    </source>
</evidence>
<keyword evidence="2" id="KW-1185">Reference proteome</keyword>
<proteinExistence type="predicted"/>
<dbReference type="EMBL" id="CATNWA010014090">
    <property type="protein sequence ID" value="CAI9567226.1"/>
    <property type="molecule type" value="Genomic_DNA"/>
</dbReference>
<organism evidence="1 2">
    <name type="scientific">Staurois parvus</name>
    <dbReference type="NCBI Taxonomy" id="386267"/>
    <lineage>
        <taxon>Eukaryota</taxon>
        <taxon>Metazoa</taxon>
        <taxon>Chordata</taxon>
        <taxon>Craniata</taxon>
        <taxon>Vertebrata</taxon>
        <taxon>Euteleostomi</taxon>
        <taxon>Amphibia</taxon>
        <taxon>Batrachia</taxon>
        <taxon>Anura</taxon>
        <taxon>Neobatrachia</taxon>
        <taxon>Ranoidea</taxon>
        <taxon>Ranidae</taxon>
        <taxon>Staurois</taxon>
    </lineage>
</organism>
<accession>A0ABN9D7I0</accession>
<reference evidence="1" key="1">
    <citation type="submission" date="2023-05" db="EMBL/GenBank/DDBJ databases">
        <authorList>
            <person name="Stuckert A."/>
        </authorList>
    </citation>
    <scope>NUCLEOTIDE SEQUENCE</scope>
</reference>
<evidence type="ECO:0000313" key="1">
    <source>
        <dbReference type="EMBL" id="CAI9567226.1"/>
    </source>
</evidence>